<dbReference type="GO" id="GO:0030246">
    <property type="term" value="F:carbohydrate binding"/>
    <property type="evidence" value="ECO:0007669"/>
    <property type="project" value="InterPro"/>
</dbReference>
<feature type="domain" description="Glycoside hydrolase family 38 N-terminal" evidence="2">
    <location>
        <begin position="39"/>
        <end position="218"/>
    </location>
</feature>
<feature type="chain" id="PRO_5011483522" evidence="1">
    <location>
        <begin position="27"/>
        <end position="882"/>
    </location>
</feature>
<dbReference type="GO" id="GO:0009313">
    <property type="term" value="P:oligosaccharide catabolic process"/>
    <property type="evidence" value="ECO:0007669"/>
    <property type="project" value="TreeGrafter"/>
</dbReference>
<evidence type="ECO:0000313" key="4">
    <source>
        <dbReference type="Proteomes" id="UP000198757"/>
    </source>
</evidence>
<gene>
    <name evidence="3" type="ORF">SAMN04487894_112112</name>
</gene>
<accession>A0A1G6X2N3</accession>
<dbReference type="RefSeq" id="WP_090391826.1">
    <property type="nucleotide sequence ID" value="NZ_FMZO01000012.1"/>
</dbReference>
<keyword evidence="1" id="KW-0732">Signal</keyword>
<protein>
    <submittedName>
        <fullName evidence="3">Glycosyl hydrolases family 38 N-terminal domain-containing protein</fullName>
    </submittedName>
</protein>
<evidence type="ECO:0000256" key="1">
    <source>
        <dbReference type="SAM" id="SignalP"/>
    </source>
</evidence>
<dbReference type="InterPro" id="IPR027291">
    <property type="entry name" value="Glyco_hydro_38_N_sf"/>
</dbReference>
<dbReference type="PANTHER" id="PTHR46017">
    <property type="entry name" value="ALPHA-MANNOSIDASE 2C1"/>
    <property type="match status" value="1"/>
</dbReference>
<feature type="signal peptide" evidence="1">
    <location>
        <begin position="1"/>
        <end position="26"/>
    </location>
</feature>
<dbReference type="InterPro" id="IPR000602">
    <property type="entry name" value="Glyco_hydro_38_N"/>
</dbReference>
<dbReference type="EMBL" id="FMZO01000012">
    <property type="protein sequence ID" value="SDD72304.1"/>
    <property type="molecule type" value="Genomic_DNA"/>
</dbReference>
<name>A0A1G6X2N3_NIADE</name>
<dbReference type="AlphaFoldDB" id="A0A1G6X2N3"/>
<keyword evidence="4" id="KW-1185">Reference proteome</keyword>
<dbReference type="InterPro" id="IPR011013">
    <property type="entry name" value="Gal_mutarotase_sf_dom"/>
</dbReference>
<dbReference type="SUPFAM" id="SSF74650">
    <property type="entry name" value="Galactose mutarotase-like"/>
    <property type="match status" value="1"/>
</dbReference>
<dbReference type="STRING" id="1285928.SAMN04487894_112112"/>
<keyword evidence="3" id="KW-0378">Hydrolase</keyword>
<dbReference type="Pfam" id="PF01074">
    <property type="entry name" value="Glyco_hydro_38N"/>
    <property type="match status" value="1"/>
</dbReference>
<organism evidence="3 4">
    <name type="scientific">Niabella drilacis (strain DSM 25811 / CCM 8410 / CCUG 62505 / LMG 26954 / E90)</name>
    <dbReference type="NCBI Taxonomy" id="1285928"/>
    <lineage>
        <taxon>Bacteria</taxon>
        <taxon>Pseudomonadati</taxon>
        <taxon>Bacteroidota</taxon>
        <taxon>Chitinophagia</taxon>
        <taxon>Chitinophagales</taxon>
        <taxon>Chitinophagaceae</taxon>
        <taxon>Niabella</taxon>
    </lineage>
</organism>
<dbReference type="GO" id="GO:0006013">
    <property type="term" value="P:mannose metabolic process"/>
    <property type="evidence" value="ECO:0007669"/>
    <property type="project" value="InterPro"/>
</dbReference>
<dbReference type="Gene3D" id="3.20.110.10">
    <property type="entry name" value="Glycoside hydrolase 38, N terminal domain"/>
    <property type="match status" value="1"/>
</dbReference>
<evidence type="ECO:0000313" key="3">
    <source>
        <dbReference type="EMBL" id="SDD72304.1"/>
    </source>
</evidence>
<sequence>MKIRYCRLFFRLLLVLAAGMPLLVSAQTKPAGQQVTDIWIVVKTHFDLGFTDQAANVFHRYRTEMMDNALKIVDENSKLPAAQRFVWTVPGWPLWAQILGPQQDPARKQRIEQAIREGRLSAHALPFSMHTESQELEDLVRGLNYAARVSRTYKLPLPIAGKMTDVPSHSWIWPTLLEHAGIKFLHIGVNPASQYPRVPQLFWWQGPDGSRILCAYNIDYGSSLFPPADWPCRNYLSMIMTGDNHGPPTPAEVAKWRKQYEEKMPGVKIHFGTLDDFARAVLSEKPQLPVVRGDMPDTWIHGLMSMPQASKEARNARPLEPALQVLDAQLRLWGLHPAPVDSALDKAYEQSLLYGEHTWGMNAEYGPRYVYGAAWKQWLKEKDAEPVPADGDYTKLARGSKRKWLQSYEDHKAYAHQASQIVHRELDARLNQLAASVKTKDKSVLVYNALPWKRSGLVQVNGEQLYVADVPANGYKTIPYRITKAIPLKSGTTKIETPYFIAVFDLDKGGIRSLTDKQTGRELKDPNSEYMLGQFLHERFSKKEVYDRFFNKYSRLSGGWALNDIGKPGMPDTLQEPYRATTPGNWKMQHFSSGVSDEIVLTTDDTNGLAGRYSIRFTFPRAMPYIDVNWEVADKTPDKHPEGGWLCFPFAVNDPEFMLGRLGGPVNPARDIVPGTNHYLNAVTTGVALWGSNNSMALCPVDAPLVSLDEPGLWRWDLNFTPKRPSVFVNLYNNMWNTNFPLWQEGSWSEQVRFWPVKQQANKTEDLTVHGWEARLPLMAALVENKGGTLPAIQQGVAVSRKGVLVTAFGNDPDGNKGTLLRLWEQAGIAGPAVVQLPQGSSFKHARLVNLRGVPTGERLNVKAGKIVVALKALAPLSMILE</sequence>
<dbReference type="SUPFAM" id="SSF88713">
    <property type="entry name" value="Glycoside hydrolase/deacetylase"/>
    <property type="match status" value="1"/>
</dbReference>
<dbReference type="GO" id="GO:0004559">
    <property type="term" value="F:alpha-mannosidase activity"/>
    <property type="evidence" value="ECO:0007669"/>
    <property type="project" value="InterPro"/>
</dbReference>
<dbReference type="OrthoDB" id="1049785at2"/>
<dbReference type="PANTHER" id="PTHR46017:SF2">
    <property type="entry name" value="MANNOSYLGLYCERATE HYDROLASE"/>
    <property type="match status" value="1"/>
</dbReference>
<proteinExistence type="predicted"/>
<reference evidence="4" key="1">
    <citation type="submission" date="2016-10" db="EMBL/GenBank/DDBJ databases">
        <authorList>
            <person name="Varghese N."/>
            <person name="Submissions S."/>
        </authorList>
    </citation>
    <scope>NUCLEOTIDE SEQUENCE [LARGE SCALE GENOMIC DNA]</scope>
    <source>
        <strain evidence="4">DSM 25811 / CCM 8410 / LMG 26954 / E90</strain>
    </source>
</reference>
<evidence type="ECO:0000259" key="2">
    <source>
        <dbReference type="Pfam" id="PF01074"/>
    </source>
</evidence>
<dbReference type="InterPro" id="IPR011330">
    <property type="entry name" value="Glyco_hydro/deAcase_b/a-brl"/>
</dbReference>
<dbReference type="Proteomes" id="UP000198757">
    <property type="component" value="Unassembled WGS sequence"/>
</dbReference>